<comment type="caution">
    <text evidence="2">The sequence shown here is derived from an EMBL/GenBank/DDBJ whole genome shotgun (WGS) entry which is preliminary data.</text>
</comment>
<organism evidence="2 3">
    <name type="scientific">Phlyctema vagabunda</name>
    <dbReference type="NCBI Taxonomy" id="108571"/>
    <lineage>
        <taxon>Eukaryota</taxon>
        <taxon>Fungi</taxon>
        <taxon>Dikarya</taxon>
        <taxon>Ascomycota</taxon>
        <taxon>Pezizomycotina</taxon>
        <taxon>Leotiomycetes</taxon>
        <taxon>Helotiales</taxon>
        <taxon>Dermateaceae</taxon>
        <taxon>Phlyctema</taxon>
    </lineage>
</organism>
<accession>A0ABR4PB71</accession>
<sequence>MDGADDLNPPDTPLERPDDPYYYQNYWPRHAQSFFRMQRNKIRALDIIPPGPDQSSYIDSGDKRMQAAWDRDRDSVWAEAEEYERLGRPHALRFV</sequence>
<evidence type="ECO:0000313" key="2">
    <source>
        <dbReference type="EMBL" id="KAL3420571.1"/>
    </source>
</evidence>
<evidence type="ECO:0000256" key="1">
    <source>
        <dbReference type="SAM" id="MobiDB-lite"/>
    </source>
</evidence>
<reference evidence="2 3" key="1">
    <citation type="submission" date="2024-06" db="EMBL/GenBank/DDBJ databases">
        <title>Complete genome of Phlyctema vagabunda strain 19-DSS-EL-015.</title>
        <authorList>
            <person name="Fiorenzani C."/>
        </authorList>
    </citation>
    <scope>NUCLEOTIDE SEQUENCE [LARGE SCALE GENOMIC DNA]</scope>
    <source>
        <strain evidence="2 3">19-DSS-EL-015</strain>
    </source>
</reference>
<gene>
    <name evidence="2" type="ORF">PVAG01_07016</name>
</gene>
<evidence type="ECO:0000313" key="3">
    <source>
        <dbReference type="Proteomes" id="UP001629113"/>
    </source>
</evidence>
<keyword evidence="3" id="KW-1185">Reference proteome</keyword>
<protein>
    <submittedName>
        <fullName evidence="2">Uncharacterized protein</fullName>
    </submittedName>
</protein>
<dbReference type="EMBL" id="JBFCZG010000006">
    <property type="protein sequence ID" value="KAL3420571.1"/>
    <property type="molecule type" value="Genomic_DNA"/>
</dbReference>
<proteinExistence type="predicted"/>
<dbReference type="Proteomes" id="UP001629113">
    <property type="component" value="Unassembled WGS sequence"/>
</dbReference>
<feature type="region of interest" description="Disordered" evidence="1">
    <location>
        <begin position="1"/>
        <end position="20"/>
    </location>
</feature>
<name>A0ABR4PB71_9HELO</name>